<evidence type="ECO:0000313" key="3">
    <source>
        <dbReference type="Proteomes" id="UP000624244"/>
    </source>
</evidence>
<dbReference type="Proteomes" id="UP000624244">
    <property type="component" value="Unassembled WGS sequence"/>
</dbReference>
<dbReference type="AlphaFoldDB" id="A0A8H5ZLN3"/>
<evidence type="ECO:0000256" key="1">
    <source>
        <dbReference type="SAM" id="SignalP"/>
    </source>
</evidence>
<feature type="chain" id="PRO_5034455687" evidence="1">
    <location>
        <begin position="21"/>
        <end position="159"/>
    </location>
</feature>
<reference evidence="2" key="1">
    <citation type="submission" date="2019-11" db="EMBL/GenBank/DDBJ databases">
        <title>Bipolaris sorokiniana Genome sequencing.</title>
        <authorList>
            <person name="Wang H."/>
        </authorList>
    </citation>
    <scope>NUCLEOTIDE SEQUENCE</scope>
</reference>
<gene>
    <name evidence="2" type="ORF">GGP41_007945</name>
</gene>
<organism evidence="2 3">
    <name type="scientific">Cochliobolus sativus</name>
    <name type="common">Common root rot and spot blotch fungus</name>
    <name type="synonym">Bipolaris sorokiniana</name>
    <dbReference type="NCBI Taxonomy" id="45130"/>
    <lineage>
        <taxon>Eukaryota</taxon>
        <taxon>Fungi</taxon>
        <taxon>Dikarya</taxon>
        <taxon>Ascomycota</taxon>
        <taxon>Pezizomycotina</taxon>
        <taxon>Dothideomycetes</taxon>
        <taxon>Pleosporomycetidae</taxon>
        <taxon>Pleosporales</taxon>
        <taxon>Pleosporineae</taxon>
        <taxon>Pleosporaceae</taxon>
        <taxon>Bipolaris</taxon>
    </lineage>
</organism>
<proteinExistence type="predicted"/>
<feature type="signal peptide" evidence="1">
    <location>
        <begin position="1"/>
        <end position="20"/>
    </location>
</feature>
<name>A0A8H5ZLN3_COCSA</name>
<keyword evidence="1" id="KW-0732">Signal</keyword>
<protein>
    <submittedName>
        <fullName evidence="2">Uncharacterized protein</fullName>
    </submittedName>
</protein>
<comment type="caution">
    <text evidence="2">The sequence shown here is derived from an EMBL/GenBank/DDBJ whole genome shotgun (WGS) entry which is preliminary data.</text>
</comment>
<evidence type="ECO:0000313" key="2">
    <source>
        <dbReference type="EMBL" id="KAF5852566.1"/>
    </source>
</evidence>
<accession>A0A8H5ZLN3</accession>
<dbReference type="EMBL" id="WNKQ01000003">
    <property type="protein sequence ID" value="KAF5852566.1"/>
    <property type="molecule type" value="Genomic_DNA"/>
</dbReference>
<sequence>MFLHDYYCLLLALLMTLCLASSTLSPFPSNNGSIYFTAHTIDSLLFQNPDVLHDLFVFKCVTIVVFNANTGGEAGNETRGEELEYGLERAYRIMSSASLRGGGGSGEDGLEGAPAVRNTKIRLGKYDVATSPLLGLSNVQILFLRLPDSTYYGQGYSAY</sequence>